<dbReference type="GeneID" id="5722143"/>
<dbReference type="KEGG" id="cre:CHLRE_06g254450v5"/>
<feature type="region of interest" description="Disordered" evidence="2">
    <location>
        <begin position="243"/>
        <end position="265"/>
    </location>
</feature>
<organism evidence="4 5">
    <name type="scientific">Chlamydomonas reinhardtii</name>
    <name type="common">Chlamydomonas smithii</name>
    <dbReference type="NCBI Taxonomy" id="3055"/>
    <lineage>
        <taxon>Eukaryota</taxon>
        <taxon>Viridiplantae</taxon>
        <taxon>Chlorophyta</taxon>
        <taxon>core chlorophytes</taxon>
        <taxon>Chlorophyceae</taxon>
        <taxon>CS clade</taxon>
        <taxon>Chlamydomonadales</taxon>
        <taxon>Chlamydomonadaceae</taxon>
        <taxon>Chlamydomonas</taxon>
    </lineage>
</organism>
<name>A0A2K3DM84_CHLRE</name>
<dbReference type="InterPro" id="IPR045464">
    <property type="entry name" value="Hrt3/FBXO9_C"/>
</dbReference>
<dbReference type="AlphaFoldDB" id="A0A2K3DM84"/>
<accession>A0A2K3DM84</accession>
<dbReference type="FunCoup" id="A0A2K3DM84">
    <property type="interactions" value="145"/>
</dbReference>
<evidence type="ECO:0000256" key="1">
    <source>
        <dbReference type="ARBA" id="ARBA00022786"/>
    </source>
</evidence>
<feature type="region of interest" description="Disordered" evidence="2">
    <location>
        <begin position="137"/>
        <end position="185"/>
    </location>
</feature>
<keyword evidence="1" id="KW-0833">Ubl conjugation pathway</keyword>
<dbReference type="RefSeq" id="XP_001696384.2">
    <property type="nucleotide sequence ID" value="XM_001696332.3"/>
</dbReference>
<reference evidence="4 5" key="1">
    <citation type="journal article" date="2007" name="Science">
        <title>The Chlamydomonas genome reveals the evolution of key animal and plant functions.</title>
        <authorList>
            <person name="Merchant S.S."/>
            <person name="Prochnik S.E."/>
            <person name="Vallon O."/>
            <person name="Harris E.H."/>
            <person name="Karpowicz S.J."/>
            <person name="Witman G.B."/>
            <person name="Terry A."/>
            <person name="Salamov A."/>
            <person name="Fritz-Laylin L.K."/>
            <person name="Marechal-Drouard L."/>
            <person name="Marshall W.F."/>
            <person name="Qu L.H."/>
            <person name="Nelson D.R."/>
            <person name="Sanderfoot A.A."/>
            <person name="Spalding M.H."/>
            <person name="Kapitonov V.V."/>
            <person name="Ren Q."/>
            <person name="Ferris P."/>
            <person name="Lindquist E."/>
            <person name="Shapiro H."/>
            <person name="Lucas S.M."/>
            <person name="Grimwood J."/>
            <person name="Schmutz J."/>
            <person name="Cardol P."/>
            <person name="Cerutti H."/>
            <person name="Chanfreau G."/>
            <person name="Chen C.L."/>
            <person name="Cognat V."/>
            <person name="Croft M.T."/>
            <person name="Dent R."/>
            <person name="Dutcher S."/>
            <person name="Fernandez E."/>
            <person name="Fukuzawa H."/>
            <person name="Gonzalez-Ballester D."/>
            <person name="Gonzalez-Halphen D."/>
            <person name="Hallmann A."/>
            <person name="Hanikenne M."/>
            <person name="Hippler M."/>
            <person name="Inwood W."/>
            <person name="Jabbari K."/>
            <person name="Kalanon M."/>
            <person name="Kuras R."/>
            <person name="Lefebvre P.A."/>
            <person name="Lemaire S.D."/>
            <person name="Lobanov A.V."/>
            <person name="Lohr M."/>
            <person name="Manuell A."/>
            <person name="Meier I."/>
            <person name="Mets L."/>
            <person name="Mittag M."/>
            <person name="Mittelmeier T."/>
            <person name="Moroney J.V."/>
            <person name="Moseley J."/>
            <person name="Napoli C."/>
            <person name="Nedelcu A.M."/>
            <person name="Niyogi K."/>
            <person name="Novoselov S.V."/>
            <person name="Paulsen I.T."/>
            <person name="Pazour G."/>
            <person name="Purton S."/>
            <person name="Ral J.P."/>
            <person name="Riano-Pachon D.M."/>
            <person name="Riekhof W."/>
            <person name="Rymarquis L."/>
            <person name="Schroda M."/>
            <person name="Stern D."/>
            <person name="Umen J."/>
            <person name="Willows R."/>
            <person name="Wilson N."/>
            <person name="Zimmer S.L."/>
            <person name="Allmer J."/>
            <person name="Balk J."/>
            <person name="Bisova K."/>
            <person name="Chen C.J."/>
            <person name="Elias M."/>
            <person name="Gendler K."/>
            <person name="Hauser C."/>
            <person name="Lamb M.R."/>
            <person name="Ledford H."/>
            <person name="Long J.C."/>
            <person name="Minagawa J."/>
            <person name="Page M.D."/>
            <person name="Pan J."/>
            <person name="Pootakham W."/>
            <person name="Roje S."/>
            <person name="Rose A."/>
            <person name="Stahlberg E."/>
            <person name="Terauchi A.M."/>
            <person name="Yang P."/>
            <person name="Ball S."/>
            <person name="Bowler C."/>
            <person name="Dieckmann C.L."/>
            <person name="Gladyshev V.N."/>
            <person name="Green P."/>
            <person name="Jorgensen R."/>
            <person name="Mayfield S."/>
            <person name="Mueller-Roeber B."/>
            <person name="Rajamani S."/>
            <person name="Sayre R.T."/>
            <person name="Brokstein P."/>
            <person name="Dubchak I."/>
            <person name="Goodstein D."/>
            <person name="Hornick L."/>
            <person name="Huang Y.W."/>
            <person name="Jhaveri J."/>
            <person name="Luo Y."/>
            <person name="Martinez D."/>
            <person name="Ngau W.C."/>
            <person name="Otillar B."/>
            <person name="Poliakov A."/>
            <person name="Porter A."/>
            <person name="Szajkowski L."/>
            <person name="Werner G."/>
            <person name="Zhou K."/>
            <person name="Grigoriev I.V."/>
            <person name="Rokhsar D.S."/>
            <person name="Grossman A.R."/>
        </authorList>
    </citation>
    <scope>NUCLEOTIDE SEQUENCE [LARGE SCALE GENOMIC DNA]</scope>
    <source>
        <strain evidence="5">CC-503</strain>
    </source>
</reference>
<dbReference type="EMBL" id="CM008967">
    <property type="protein sequence ID" value="PNW81649.1"/>
    <property type="molecule type" value="Genomic_DNA"/>
</dbReference>
<evidence type="ECO:0000313" key="5">
    <source>
        <dbReference type="Proteomes" id="UP000006906"/>
    </source>
</evidence>
<sequence length="298" mass="33785">MLVKIFSQLDPYSLGKAALVCRQFRSLHEHPRLWERACYDAFHLAIPDTRELHKLMATQYRFSWRRMFIQHPHLRFDGLYVARNTYVKTGVVEFTSHRAVHLVSYYRYFRFLPDGTYLYRTSPQILNKVAKSMFAPTPGLVPAKQQQQQQQQQTQEQAQQPPPPQQQQPHGGKERAGGSAADKGPVLAGRYTVRGSKVHCALIYPNSTSTELRSRLVIRSTHPGACNRLDIEAITTYDRELGAESSLLPPPPSQPDDPDPAAAKAHSRGLAPCMFVAWEDVAVHPLNLPPSQMDYMLV</sequence>
<dbReference type="PROSITE" id="PS50181">
    <property type="entry name" value="FBOX"/>
    <property type="match status" value="1"/>
</dbReference>
<protein>
    <recommendedName>
        <fullName evidence="3">F-box domain-containing protein</fullName>
    </recommendedName>
</protein>
<dbReference type="OrthoDB" id="2117972at2759"/>
<dbReference type="OMA" id="VKCMNFR"/>
<dbReference type="GO" id="GO:0031146">
    <property type="term" value="P:SCF-dependent proteasomal ubiquitin-dependent protein catabolic process"/>
    <property type="evidence" value="ECO:0000318"/>
    <property type="project" value="GO_Central"/>
</dbReference>
<gene>
    <name evidence="4" type="ORF">CHLRE_06g254450v5</name>
</gene>
<dbReference type="GO" id="GO:0019005">
    <property type="term" value="C:SCF ubiquitin ligase complex"/>
    <property type="evidence" value="ECO:0000318"/>
    <property type="project" value="GO_Central"/>
</dbReference>
<dbReference type="Pfam" id="PF12937">
    <property type="entry name" value="F-box-like"/>
    <property type="match status" value="1"/>
</dbReference>
<dbReference type="PANTHER" id="PTHR12874:SF9">
    <property type="entry name" value="F-BOX ONLY PROTEIN 48"/>
    <property type="match status" value="1"/>
</dbReference>
<dbReference type="PANTHER" id="PTHR12874">
    <property type="entry name" value="F-BOX ONLY PROTEIN 48-RELATED"/>
    <property type="match status" value="1"/>
</dbReference>
<dbReference type="GO" id="GO:0005737">
    <property type="term" value="C:cytoplasm"/>
    <property type="evidence" value="ECO:0000318"/>
    <property type="project" value="GO_Central"/>
</dbReference>
<dbReference type="ExpressionAtlas" id="A0A2K3DM84">
    <property type="expression patterns" value="baseline and differential"/>
</dbReference>
<dbReference type="InterPro" id="IPR036047">
    <property type="entry name" value="F-box-like_dom_sf"/>
</dbReference>
<evidence type="ECO:0000313" key="4">
    <source>
        <dbReference type="EMBL" id="PNW81649.1"/>
    </source>
</evidence>
<dbReference type="Gramene" id="PNW81649">
    <property type="protein sequence ID" value="PNW81649"/>
    <property type="gene ID" value="CHLRE_06g254450v5"/>
</dbReference>
<dbReference type="InParanoid" id="A0A2K3DM84"/>
<dbReference type="STRING" id="3055.A0A2K3DM84"/>
<proteinExistence type="predicted"/>
<dbReference type="Pfam" id="PF19270">
    <property type="entry name" value="FBO_C"/>
    <property type="match status" value="1"/>
</dbReference>
<feature type="domain" description="F-box" evidence="3">
    <location>
        <begin position="1"/>
        <end position="37"/>
    </location>
</feature>
<dbReference type="SUPFAM" id="SSF81383">
    <property type="entry name" value="F-box domain"/>
    <property type="match status" value="1"/>
</dbReference>
<feature type="compositionally biased region" description="Low complexity" evidence="2">
    <location>
        <begin position="145"/>
        <end position="159"/>
    </location>
</feature>
<dbReference type="Gene3D" id="1.20.1280.50">
    <property type="match status" value="1"/>
</dbReference>
<dbReference type="InterPro" id="IPR001810">
    <property type="entry name" value="F-box_dom"/>
</dbReference>
<evidence type="ECO:0000259" key="3">
    <source>
        <dbReference type="PROSITE" id="PS50181"/>
    </source>
</evidence>
<dbReference type="Proteomes" id="UP000006906">
    <property type="component" value="Chromosome 6"/>
</dbReference>
<evidence type="ECO:0000256" key="2">
    <source>
        <dbReference type="SAM" id="MobiDB-lite"/>
    </source>
</evidence>
<dbReference type="PaxDb" id="3055-EDP08361"/>
<keyword evidence="5" id="KW-1185">Reference proteome</keyword>